<dbReference type="Proteomes" id="UP000095210">
    <property type="component" value="Chromosome"/>
</dbReference>
<dbReference type="KEGG" id="ahm:TL08_03365"/>
<dbReference type="Pfam" id="PF11139">
    <property type="entry name" value="SfLAP"/>
    <property type="match status" value="1"/>
</dbReference>
<evidence type="ECO:0000313" key="2">
    <source>
        <dbReference type="EMBL" id="AOS61505.1"/>
    </source>
</evidence>
<proteinExistence type="predicted"/>
<feature type="transmembrane region" description="Helical" evidence="1">
    <location>
        <begin position="6"/>
        <end position="31"/>
    </location>
</feature>
<dbReference type="EMBL" id="CP014859">
    <property type="protein sequence ID" value="AOS61505.1"/>
    <property type="molecule type" value="Genomic_DNA"/>
</dbReference>
<dbReference type="InterPro" id="IPR021315">
    <property type="entry name" value="Gap/Sap"/>
</dbReference>
<accession>A0AAC9HMD5</accession>
<organism evidence="2 3">
    <name type="scientific">Actinoalloteichus hymeniacidonis</name>
    <dbReference type="NCBI Taxonomy" id="340345"/>
    <lineage>
        <taxon>Bacteria</taxon>
        <taxon>Bacillati</taxon>
        <taxon>Actinomycetota</taxon>
        <taxon>Actinomycetes</taxon>
        <taxon>Pseudonocardiales</taxon>
        <taxon>Pseudonocardiaceae</taxon>
        <taxon>Actinoalloteichus</taxon>
    </lineage>
</organism>
<protein>
    <submittedName>
        <fullName evidence="2">DUF2910 family protein</fullName>
    </submittedName>
</protein>
<dbReference type="RefSeq" id="WP_069846479.1">
    <property type="nucleotide sequence ID" value="NZ_CP014859.1"/>
</dbReference>
<keyword evidence="1" id="KW-0812">Transmembrane</keyword>
<feature type="transmembrane region" description="Helical" evidence="1">
    <location>
        <begin position="145"/>
        <end position="174"/>
    </location>
</feature>
<feature type="transmembrane region" description="Helical" evidence="1">
    <location>
        <begin position="38"/>
        <end position="62"/>
    </location>
</feature>
<feature type="transmembrane region" description="Helical" evidence="1">
    <location>
        <begin position="74"/>
        <end position="93"/>
    </location>
</feature>
<feature type="transmembrane region" description="Helical" evidence="1">
    <location>
        <begin position="195"/>
        <end position="221"/>
    </location>
</feature>
<reference evidence="3" key="1">
    <citation type="submission" date="2016-03" db="EMBL/GenBank/DDBJ databases">
        <title>Complete genome sequence of the type strain Actinoalloteichus hymeniacidonis DSM 45092.</title>
        <authorList>
            <person name="Schaffert L."/>
            <person name="Albersmeier A."/>
            <person name="Winkler A."/>
            <person name="Kalinowski J."/>
            <person name="Zotchev S."/>
            <person name="Ruckert C."/>
        </authorList>
    </citation>
    <scope>NUCLEOTIDE SEQUENCE [LARGE SCALE GENOMIC DNA]</scope>
    <source>
        <strain evidence="3">HPA177(T) (DSM 45092(T))</strain>
    </source>
</reference>
<gene>
    <name evidence="2" type="ORF">TL08_03365</name>
</gene>
<feature type="transmembrane region" description="Helical" evidence="1">
    <location>
        <begin position="114"/>
        <end position="139"/>
    </location>
</feature>
<evidence type="ECO:0000313" key="3">
    <source>
        <dbReference type="Proteomes" id="UP000095210"/>
    </source>
</evidence>
<evidence type="ECO:0000256" key="1">
    <source>
        <dbReference type="SAM" id="Phobius"/>
    </source>
</evidence>
<name>A0AAC9HMD5_9PSEU</name>
<keyword evidence="1" id="KW-0472">Membrane</keyword>
<keyword evidence="1" id="KW-1133">Transmembrane helix</keyword>
<keyword evidence="3" id="KW-1185">Reference proteome</keyword>
<dbReference type="AlphaFoldDB" id="A0AAC9HMD5"/>
<sequence length="226" mass="24575">MSVVTVIAVLGLAALDMLSPAVIGVTIYLMLARPHRSVLLLSTYLGTVAVSYFALGVLLMLGLGTIVHTIDPTVSAWVQAGIGVALFAGSWFIPDRNPDRTSMRERTVTVRSMMLLGLGTWLFEFYTAVPYFGAIGIMTSAELEAVAWLSLLGAYVVIMILPGIALYLAGVIMREQLRERLERWQRRLDSGSRDMLRWIVGIAGILILLNALPAEIAITIAQAGSR</sequence>